<evidence type="ECO:0000256" key="7">
    <source>
        <dbReference type="ARBA" id="ARBA00022821"/>
    </source>
</evidence>
<evidence type="ECO:0000256" key="4">
    <source>
        <dbReference type="ARBA" id="ARBA00022617"/>
    </source>
</evidence>
<evidence type="ECO:0000256" key="9">
    <source>
        <dbReference type="ARBA" id="ARBA00022964"/>
    </source>
</evidence>
<dbReference type="PRINTS" id="PR00457">
    <property type="entry name" value="ANPEROXIDASE"/>
</dbReference>
<keyword evidence="5" id="KW-0479">Metal-binding</keyword>
<dbReference type="InterPro" id="IPR020835">
    <property type="entry name" value="Catalase_sf"/>
</dbReference>
<dbReference type="SUPFAM" id="SSF56634">
    <property type="entry name" value="Heme-dependent catalase-like"/>
    <property type="match status" value="1"/>
</dbReference>
<evidence type="ECO:0000256" key="2">
    <source>
        <dbReference type="ARBA" id="ARBA00022516"/>
    </source>
</evidence>
<keyword evidence="9" id="KW-0223">Dioxygenase</keyword>
<keyword evidence="13" id="KW-0275">Fatty acid biosynthesis</keyword>
<name>A0A7W8XSM6_9HYPH</name>
<evidence type="ECO:0000256" key="1">
    <source>
        <dbReference type="ARBA" id="ARBA00001913"/>
    </source>
</evidence>
<dbReference type="GO" id="GO:0031408">
    <property type="term" value="P:oxylipin biosynthetic process"/>
    <property type="evidence" value="ECO:0007669"/>
    <property type="project" value="UniProtKB-KW"/>
</dbReference>
<keyword evidence="12" id="KW-0443">Lipid metabolism</keyword>
<dbReference type="GO" id="GO:0020037">
    <property type="term" value="F:heme binding"/>
    <property type="evidence" value="ECO:0007669"/>
    <property type="project" value="InterPro"/>
</dbReference>
<dbReference type="GO" id="GO:0006633">
    <property type="term" value="P:fatty acid biosynthetic process"/>
    <property type="evidence" value="ECO:0007669"/>
    <property type="project" value="UniProtKB-KW"/>
</dbReference>
<dbReference type="EMBL" id="JACHBI010000006">
    <property type="protein sequence ID" value="MBB5574801.1"/>
    <property type="molecule type" value="Genomic_DNA"/>
</dbReference>
<evidence type="ECO:0000256" key="8">
    <source>
        <dbReference type="ARBA" id="ARBA00022832"/>
    </source>
</evidence>
<evidence type="ECO:0000313" key="15">
    <source>
        <dbReference type="EMBL" id="MBB5574801.1"/>
    </source>
</evidence>
<dbReference type="Gene3D" id="2.40.180.10">
    <property type="entry name" value="Catalase core domain"/>
    <property type="match status" value="1"/>
</dbReference>
<dbReference type="PROSITE" id="PS50292">
    <property type="entry name" value="PEROXIDASE_3"/>
    <property type="match status" value="1"/>
</dbReference>
<dbReference type="InterPro" id="IPR019791">
    <property type="entry name" value="Haem_peroxidase_animal"/>
</dbReference>
<comment type="cofactor">
    <cofactor evidence="1">
        <name>Ca(2+)</name>
        <dbReference type="ChEBI" id="CHEBI:29108"/>
    </cofactor>
</comment>
<dbReference type="GO" id="GO:0006979">
    <property type="term" value="P:response to oxidative stress"/>
    <property type="evidence" value="ECO:0007669"/>
    <property type="project" value="InterPro"/>
</dbReference>
<dbReference type="Gene3D" id="1.10.640.10">
    <property type="entry name" value="Haem peroxidase domain superfamily, animal type"/>
    <property type="match status" value="1"/>
</dbReference>
<dbReference type="InterPro" id="IPR010255">
    <property type="entry name" value="Haem_peroxidase_sf"/>
</dbReference>
<feature type="domain" description="Catalase core" evidence="14">
    <location>
        <begin position="72"/>
        <end position="139"/>
    </location>
</feature>
<dbReference type="SUPFAM" id="SSF48113">
    <property type="entry name" value="Heme-dependent peroxidases"/>
    <property type="match status" value="1"/>
</dbReference>
<keyword evidence="7" id="KW-0611">Plant defense</keyword>
<dbReference type="RefSeq" id="WP_246451250.1">
    <property type="nucleotide sequence ID" value="NZ_JACHBI010000006.1"/>
</dbReference>
<sequence length="948" mass="106552">MEWSESYQGGVEAERLMFERLAQDMMRVQYKTRSYAKAADIQRAFHSKAVFAAIDAELTFVDDLPEDLRVGFAAPGKSYSAILRLSNASGYGQPDYMPDLRGLAVRINVSDQEQHDLLATNFPVSHARDARQFVAFAKATAGGGLSRLFGVIGLAFTFGPSETLRMIRNVTTGRNRKIRSLALETFWSRGAMCWGDRLAVRYLFRPAPNAPYAPDPSKTDPGYLSAELARRLEVGDIRYELCLQLFVDRKQTPIEDTSVEWTESASPPIKVADLKVSKPKTGDAETIANARLVDELAFNPWNTTDAFRPLGNLNRARKAVYDASAAYRHSFRWTTPVPLRNRVAGSIARSAFLVINRFIAWHRLPLRLSLLNLDAFRYVLREKNLIGTDPVEAPPVARPTPPPAIAEGERQMRTYDGTFNDLSAPKMGAVGSTFGRNITPVFAPELFDTPNPVVVAQQLLHRDTFIPARSLNILAAAWIQFQVHDWVNHARHPLGQKDVVVGLPAGMKWTSEVGGKPEDVMRIAGNMEISGYDGKQPIYFGNAASHWWDGSEVYGPDSKKAKDLREGPKIRLVDGHLPVDVHGFEVTGFNESWWLGLSAMHTLFAREHNLLCDELRRQYGNWDDERIYQTARLIVSALIAKIHTVEWTPAILATKAIEVGLSSNWNGPPTNDWLTKAGLWLIDAHASTGIPKTMPDHHGTPYSLTEDFVTVYRMHPLLPDDYCFYNHKTGAKIAEKSFMDIQGPGADEIMRQYGLRNTLYSFGTAHPGAITLHNFPRALQAFTRDKEIIDLSVVDLVRTRRRGVPRYNDFRAGLHRPRIKHWEELSTNPEDVRLLKEIYGDIDRIDTVVGLFAEPPPEGFGFSDTAFRIFILMASRRLQSDRFLTVDFRPEVYSPFGIDWIANNGMTSLILRHCPDLASMLPRNASAFVPWRPVLLGGEKQDLEKRAS</sequence>
<dbReference type="Pfam" id="PF00199">
    <property type="entry name" value="Catalase"/>
    <property type="match status" value="1"/>
</dbReference>
<dbReference type="PANTHER" id="PTHR11903">
    <property type="entry name" value="PROSTAGLANDIN G/H SYNTHASE"/>
    <property type="match status" value="1"/>
</dbReference>
<keyword evidence="11" id="KW-0408">Iron</keyword>
<proteinExistence type="predicted"/>
<dbReference type="PANTHER" id="PTHR11903:SF11">
    <property type="entry name" value="ALPHA-DIOXYGENASE 1"/>
    <property type="match status" value="1"/>
</dbReference>
<evidence type="ECO:0000256" key="3">
    <source>
        <dbReference type="ARBA" id="ARBA00022559"/>
    </source>
</evidence>
<dbReference type="InterPro" id="IPR011614">
    <property type="entry name" value="Catalase_core"/>
</dbReference>
<organism evidence="15 16">
    <name type="scientific">Rhizobium paranaense</name>
    <dbReference type="NCBI Taxonomy" id="1650438"/>
    <lineage>
        <taxon>Bacteria</taxon>
        <taxon>Pseudomonadati</taxon>
        <taxon>Pseudomonadota</taxon>
        <taxon>Alphaproteobacteria</taxon>
        <taxon>Hyphomicrobiales</taxon>
        <taxon>Rhizobiaceae</taxon>
        <taxon>Rhizobium/Agrobacterium group</taxon>
        <taxon>Rhizobium</taxon>
    </lineage>
</organism>
<comment type="caution">
    <text evidence="15">The sequence shown here is derived from an EMBL/GenBank/DDBJ whole genome shotgun (WGS) entry which is preliminary data.</text>
</comment>
<dbReference type="GO" id="GO:0046872">
    <property type="term" value="F:metal ion binding"/>
    <property type="evidence" value="ECO:0007669"/>
    <property type="project" value="UniProtKB-KW"/>
</dbReference>
<keyword evidence="3" id="KW-0575">Peroxidase</keyword>
<dbReference type="AlphaFoldDB" id="A0A7W8XSM6"/>
<evidence type="ECO:0000259" key="14">
    <source>
        <dbReference type="Pfam" id="PF00199"/>
    </source>
</evidence>
<evidence type="ECO:0000256" key="5">
    <source>
        <dbReference type="ARBA" id="ARBA00022723"/>
    </source>
</evidence>
<evidence type="ECO:0000313" key="16">
    <source>
        <dbReference type="Proteomes" id="UP000549882"/>
    </source>
</evidence>
<dbReference type="InterPro" id="IPR050783">
    <property type="entry name" value="Oxylipin_biosynth_metab"/>
</dbReference>
<gene>
    <name evidence="15" type="ORF">GGD50_003430</name>
</gene>
<dbReference type="GO" id="GO:0004096">
    <property type="term" value="F:catalase activity"/>
    <property type="evidence" value="ECO:0007669"/>
    <property type="project" value="InterPro"/>
</dbReference>
<keyword evidence="6" id="KW-0925">Oxylipin biosynthesis</keyword>
<reference evidence="15 16" key="1">
    <citation type="submission" date="2020-08" db="EMBL/GenBank/DDBJ databases">
        <title>Genomic Encyclopedia of Type Strains, Phase IV (KMG-V): Genome sequencing to study the core and pangenomes of soil and plant-associated prokaryotes.</title>
        <authorList>
            <person name="Whitman W."/>
        </authorList>
    </citation>
    <scope>NUCLEOTIDE SEQUENCE [LARGE SCALE GENOMIC DNA]</scope>
    <source>
        <strain evidence="15 16">SEMIA 4064</strain>
    </source>
</reference>
<dbReference type="InterPro" id="IPR034815">
    <property type="entry name" value="A_dioxygenase"/>
</dbReference>
<dbReference type="GO" id="GO:0006952">
    <property type="term" value="P:defense response"/>
    <property type="evidence" value="ECO:0007669"/>
    <property type="project" value="UniProtKB-KW"/>
</dbReference>
<evidence type="ECO:0000256" key="6">
    <source>
        <dbReference type="ARBA" id="ARBA00022767"/>
    </source>
</evidence>
<evidence type="ECO:0000256" key="12">
    <source>
        <dbReference type="ARBA" id="ARBA00023098"/>
    </source>
</evidence>
<keyword evidence="2" id="KW-0444">Lipid biosynthesis</keyword>
<dbReference type="InterPro" id="IPR037120">
    <property type="entry name" value="Haem_peroxidase_sf_animal"/>
</dbReference>
<dbReference type="Pfam" id="PF03098">
    <property type="entry name" value="An_peroxidase"/>
    <property type="match status" value="1"/>
</dbReference>
<keyword evidence="16" id="KW-1185">Reference proteome</keyword>
<evidence type="ECO:0000256" key="13">
    <source>
        <dbReference type="ARBA" id="ARBA00023160"/>
    </source>
</evidence>
<dbReference type="CDD" id="cd09818">
    <property type="entry name" value="PIOX_like"/>
    <property type="match status" value="1"/>
</dbReference>
<dbReference type="Proteomes" id="UP000549882">
    <property type="component" value="Unassembled WGS sequence"/>
</dbReference>
<keyword evidence="8" id="KW-0276">Fatty acid metabolism</keyword>
<evidence type="ECO:0000256" key="10">
    <source>
        <dbReference type="ARBA" id="ARBA00023002"/>
    </source>
</evidence>
<dbReference type="GO" id="GO:0016702">
    <property type="term" value="F:oxidoreductase activity, acting on single donors with incorporation of molecular oxygen, incorporation of two atoms of oxygen"/>
    <property type="evidence" value="ECO:0007669"/>
    <property type="project" value="TreeGrafter"/>
</dbReference>
<accession>A0A7W8XSM6</accession>
<keyword evidence="10" id="KW-0560">Oxidoreductase</keyword>
<keyword evidence="4" id="KW-0349">Heme</keyword>
<protein>
    <recommendedName>
        <fullName evidence="14">Catalase core domain-containing protein</fullName>
    </recommendedName>
</protein>
<evidence type="ECO:0000256" key="11">
    <source>
        <dbReference type="ARBA" id="ARBA00023004"/>
    </source>
</evidence>